<dbReference type="InterPro" id="IPR001516">
    <property type="entry name" value="Proton_antipo_N"/>
</dbReference>
<dbReference type="GO" id="GO:0015990">
    <property type="term" value="P:electron transport coupled proton transport"/>
    <property type="evidence" value="ECO:0007669"/>
    <property type="project" value="TreeGrafter"/>
</dbReference>
<reference evidence="21" key="1">
    <citation type="submission" date="2021-01" db="EMBL/GenBank/DDBJ databases">
        <title>The mitochondrial genome of Diaphanosoma excisum Sars, 1885 (Crustacea: Branchiopoda: Cladocera).</title>
        <authorList>
            <person name="Liu P."/>
        </authorList>
    </citation>
    <scope>NUCLEOTIDE SEQUENCE</scope>
</reference>
<evidence type="ECO:0000256" key="16">
    <source>
        <dbReference type="ARBA" id="ARBA00049551"/>
    </source>
</evidence>
<evidence type="ECO:0000256" key="4">
    <source>
        <dbReference type="ARBA" id="ARBA00021096"/>
    </source>
</evidence>
<dbReference type="AlphaFoldDB" id="A0A8A1RXI7"/>
<keyword evidence="10" id="KW-0249">Electron transport</keyword>
<evidence type="ECO:0000256" key="10">
    <source>
        <dbReference type="ARBA" id="ARBA00022982"/>
    </source>
</evidence>
<comment type="similarity">
    <text evidence="17">Belongs to the complex I subunit 5 family.</text>
</comment>
<feature type="transmembrane region" description="Helical" evidence="17">
    <location>
        <begin position="230"/>
        <end position="249"/>
    </location>
</feature>
<feature type="transmembrane region" description="Helical" evidence="17">
    <location>
        <begin position="169"/>
        <end position="190"/>
    </location>
</feature>
<evidence type="ECO:0000256" key="9">
    <source>
        <dbReference type="ARBA" id="ARBA00022967"/>
    </source>
</evidence>
<keyword evidence="15 17" id="KW-0472">Membrane</keyword>
<dbReference type="GO" id="GO:0042773">
    <property type="term" value="P:ATP synthesis coupled electron transport"/>
    <property type="evidence" value="ECO:0007669"/>
    <property type="project" value="InterPro"/>
</dbReference>
<feature type="transmembrane region" description="Helical" evidence="17">
    <location>
        <begin position="362"/>
        <end position="383"/>
    </location>
</feature>
<dbReference type="Pfam" id="PF00662">
    <property type="entry name" value="Proton_antipo_N"/>
    <property type="match status" value="1"/>
</dbReference>
<feature type="transmembrane region" description="Helical" evidence="17">
    <location>
        <begin position="202"/>
        <end position="218"/>
    </location>
</feature>
<keyword evidence="7 17" id="KW-0812">Transmembrane</keyword>
<evidence type="ECO:0000259" key="18">
    <source>
        <dbReference type="Pfam" id="PF00361"/>
    </source>
</evidence>
<keyword evidence="9" id="KW-1278">Translocase</keyword>
<feature type="transmembrane region" description="Helical" evidence="17">
    <location>
        <begin position="438"/>
        <end position="463"/>
    </location>
</feature>
<feature type="transmembrane region" description="Helical" evidence="17">
    <location>
        <begin position="470"/>
        <end position="490"/>
    </location>
</feature>
<feature type="domain" description="NADH-Ubiquinone oxidoreductase (complex I) chain 5 N-terminal" evidence="19">
    <location>
        <begin position="31"/>
        <end position="75"/>
    </location>
</feature>
<evidence type="ECO:0000256" key="13">
    <source>
        <dbReference type="ARBA" id="ARBA00023075"/>
    </source>
</evidence>
<evidence type="ECO:0000256" key="15">
    <source>
        <dbReference type="ARBA" id="ARBA00023136"/>
    </source>
</evidence>
<evidence type="ECO:0000256" key="2">
    <source>
        <dbReference type="ARBA" id="ARBA00004448"/>
    </source>
</evidence>
<dbReference type="EMBL" id="MW476927">
    <property type="protein sequence ID" value="QST19913.1"/>
    <property type="molecule type" value="Genomic_DNA"/>
</dbReference>
<dbReference type="PANTHER" id="PTHR42829:SF2">
    <property type="entry name" value="NADH-UBIQUINONE OXIDOREDUCTASE CHAIN 5"/>
    <property type="match status" value="1"/>
</dbReference>
<keyword evidence="11 17" id="KW-1133">Transmembrane helix</keyword>
<evidence type="ECO:0000256" key="5">
    <source>
        <dbReference type="ARBA" id="ARBA00022448"/>
    </source>
</evidence>
<feature type="transmembrane region" description="Helical" evidence="17">
    <location>
        <begin position="43"/>
        <end position="62"/>
    </location>
</feature>
<sequence length="556" mass="61896">MNGSLVSLVLSFLMNLNEKSVFLEWSFGGGENNLTATFLFDQTSFLFLSIVLFISANVVFYSRSYMSEDPNADRFILLVFAFVISMIIMIISPNIISILLGWDGLGLVSYCLVIYYPTKKSSSAGMLTVLSNRVGDVCILLTIAWFSMVGDYNFLTWSFWFDHMSSNSLGYLIMFAAMTKSAQIPFSAWLPAAMAAPTPVSALVHSSTLVTAGVYLLIRFSGTLSFTDKSFLLFVATMTMFMSGLVANFEFDLKKIIALSTLSQLGMMMFSIALGLYELAFFHLVIHALFKALLFLCAGAAIHGVGGSQDIRVYGSLVKNFPLIGVCLNYANLSLCGFPFLAGFYSKDIIIEMAAQGFTNQMILVILFISVGLTVGYSVRLTYYTFVDFPNGGPSSFVCDQDYLMTYPILNLTIFSIISGAALSWVNFHFPYSIMLPLSLKLLTLVFIFLGGVLSLAVSFSFLPKKISFYFLHNFIGSLWFFPSLSGQYLSGPSLHLGGKILKYNDQAWIEEVLLGSVWNTSAVTVRKLEWLQFNELKLHLLLFILWLVLILMFLM</sequence>
<organism evidence="21">
    <name type="scientific">Diaphanosoma excisum</name>
    <dbReference type="NCBI Taxonomy" id="2094052"/>
    <lineage>
        <taxon>Eukaryota</taxon>
        <taxon>Metazoa</taxon>
        <taxon>Ecdysozoa</taxon>
        <taxon>Arthropoda</taxon>
        <taxon>Crustacea</taxon>
        <taxon>Branchiopoda</taxon>
        <taxon>Diplostraca</taxon>
        <taxon>Cladocera</taxon>
        <taxon>Ctenopoda</taxon>
        <taxon>Sididae</taxon>
        <taxon>Diaphanosoma</taxon>
    </lineage>
</organism>
<evidence type="ECO:0000256" key="1">
    <source>
        <dbReference type="ARBA" id="ARBA00003257"/>
    </source>
</evidence>
<evidence type="ECO:0000256" key="7">
    <source>
        <dbReference type="ARBA" id="ARBA00022692"/>
    </source>
</evidence>
<evidence type="ECO:0000313" key="21">
    <source>
        <dbReference type="EMBL" id="QST19913.1"/>
    </source>
</evidence>
<feature type="transmembrane region" description="Helical" evidence="17">
    <location>
        <begin position="537"/>
        <end position="555"/>
    </location>
</feature>
<feature type="transmembrane region" description="Helical" evidence="17">
    <location>
        <begin position="280"/>
        <end position="302"/>
    </location>
</feature>
<keyword evidence="14 17" id="KW-0496">Mitochondrion</keyword>
<geneLocation type="mitochondrion" evidence="21"/>
<feature type="transmembrane region" description="Helical" evidence="17">
    <location>
        <begin position="74"/>
        <end position="92"/>
    </location>
</feature>
<keyword evidence="5 17" id="KW-0813">Transport</keyword>
<dbReference type="InterPro" id="IPR001750">
    <property type="entry name" value="ND/Mrp_TM"/>
</dbReference>
<comment type="catalytic activity">
    <reaction evidence="16 17">
        <text>a ubiquinone + NADH + 5 H(+)(in) = a ubiquinol + NAD(+) + 4 H(+)(out)</text>
        <dbReference type="Rhea" id="RHEA:29091"/>
        <dbReference type="Rhea" id="RHEA-COMP:9565"/>
        <dbReference type="Rhea" id="RHEA-COMP:9566"/>
        <dbReference type="ChEBI" id="CHEBI:15378"/>
        <dbReference type="ChEBI" id="CHEBI:16389"/>
        <dbReference type="ChEBI" id="CHEBI:17976"/>
        <dbReference type="ChEBI" id="CHEBI:57540"/>
        <dbReference type="ChEBI" id="CHEBI:57945"/>
        <dbReference type="EC" id="7.1.1.2"/>
    </reaction>
</comment>
<dbReference type="GO" id="GO:0003954">
    <property type="term" value="F:NADH dehydrogenase activity"/>
    <property type="evidence" value="ECO:0007669"/>
    <property type="project" value="TreeGrafter"/>
</dbReference>
<keyword evidence="12 17" id="KW-0520">NAD</keyword>
<evidence type="ECO:0000256" key="6">
    <source>
        <dbReference type="ARBA" id="ARBA00022660"/>
    </source>
</evidence>
<feature type="transmembrane region" description="Helical" evidence="17">
    <location>
        <begin position="256"/>
        <end position="274"/>
    </location>
</feature>
<dbReference type="PRINTS" id="PR01435">
    <property type="entry name" value="NPOXDRDTASE5"/>
</dbReference>
<dbReference type="GO" id="GO:0008137">
    <property type="term" value="F:NADH dehydrogenase (ubiquinone) activity"/>
    <property type="evidence" value="ECO:0007669"/>
    <property type="project" value="UniProtKB-EC"/>
</dbReference>
<feature type="domain" description="NADH:quinone oxidoreductase/Mrp antiporter transmembrane" evidence="18">
    <location>
        <begin position="92"/>
        <end position="369"/>
    </location>
</feature>
<evidence type="ECO:0000256" key="8">
    <source>
        <dbReference type="ARBA" id="ARBA00022792"/>
    </source>
</evidence>
<feature type="transmembrane region" description="Helical" evidence="17">
    <location>
        <begin position="404"/>
        <end position="426"/>
    </location>
</feature>
<comment type="subcellular location">
    <subcellularLocation>
        <location evidence="2">Mitochondrion inner membrane</location>
        <topology evidence="2">Multi-pass membrane protein</topology>
    </subcellularLocation>
</comment>
<keyword evidence="8" id="KW-0999">Mitochondrion inner membrane</keyword>
<protein>
    <recommendedName>
        <fullName evidence="4 17">NADH-ubiquinone oxidoreductase chain 5</fullName>
        <ecNumber evidence="3 17">7.1.1.2</ecNumber>
    </recommendedName>
</protein>
<evidence type="ECO:0000256" key="14">
    <source>
        <dbReference type="ARBA" id="ARBA00023128"/>
    </source>
</evidence>
<dbReference type="EC" id="7.1.1.2" evidence="3 17"/>
<accession>A0A8A1RXI7</accession>
<evidence type="ECO:0000256" key="3">
    <source>
        <dbReference type="ARBA" id="ARBA00012944"/>
    </source>
</evidence>
<evidence type="ECO:0000259" key="20">
    <source>
        <dbReference type="Pfam" id="PF06455"/>
    </source>
</evidence>
<feature type="transmembrane region" description="Helical" evidence="17">
    <location>
        <begin position="130"/>
        <end position="149"/>
    </location>
</feature>
<evidence type="ECO:0000256" key="12">
    <source>
        <dbReference type="ARBA" id="ARBA00023027"/>
    </source>
</evidence>
<dbReference type="Pfam" id="PF06455">
    <property type="entry name" value="NADH5_C"/>
    <property type="match status" value="1"/>
</dbReference>
<dbReference type="InterPro" id="IPR003945">
    <property type="entry name" value="NU5C-like"/>
</dbReference>
<dbReference type="Pfam" id="PF00361">
    <property type="entry name" value="Proton_antipo_M"/>
    <property type="match status" value="1"/>
</dbReference>
<feature type="transmembrane region" description="Helical" evidence="17">
    <location>
        <begin position="98"/>
        <end position="118"/>
    </location>
</feature>
<dbReference type="InterPro" id="IPR010934">
    <property type="entry name" value="NADH_DH_su5_C"/>
</dbReference>
<evidence type="ECO:0000256" key="17">
    <source>
        <dbReference type="RuleBase" id="RU003404"/>
    </source>
</evidence>
<gene>
    <name evidence="21" type="primary">nad5</name>
</gene>
<keyword evidence="13 17" id="KW-0830">Ubiquinone</keyword>
<feature type="domain" description="NADH dehydrogenase subunit 5 C-terminal" evidence="20">
    <location>
        <begin position="377"/>
        <end position="554"/>
    </location>
</feature>
<evidence type="ECO:0000256" key="11">
    <source>
        <dbReference type="ARBA" id="ARBA00022989"/>
    </source>
</evidence>
<keyword evidence="6" id="KW-0679">Respiratory chain</keyword>
<evidence type="ECO:0000259" key="19">
    <source>
        <dbReference type="Pfam" id="PF00662"/>
    </source>
</evidence>
<comment type="function">
    <text evidence="1">Core subunit of the mitochondrial membrane respiratory chain NADH dehydrogenase (Complex I) that is believed to belong to the minimal assembly required for catalysis. Complex I functions in the transfer of electrons from NADH to the respiratory chain. The immediate electron acceptor for the enzyme is believed to be ubiquinone.</text>
</comment>
<dbReference type="PRINTS" id="PR01434">
    <property type="entry name" value="NADHDHGNASE5"/>
</dbReference>
<dbReference type="PANTHER" id="PTHR42829">
    <property type="entry name" value="NADH-UBIQUINONE OXIDOREDUCTASE CHAIN 5"/>
    <property type="match status" value="1"/>
</dbReference>
<feature type="transmembrane region" description="Helical" evidence="17">
    <location>
        <begin position="323"/>
        <end position="342"/>
    </location>
</feature>
<name>A0A8A1RXI7_9CRUS</name>
<dbReference type="GO" id="GO:0005743">
    <property type="term" value="C:mitochondrial inner membrane"/>
    <property type="evidence" value="ECO:0007669"/>
    <property type="project" value="UniProtKB-SubCell"/>
</dbReference>
<comment type="function">
    <text evidence="17">Core subunit of the mitochondrial membrane respiratory chain NADH dehydrogenase (Complex I) which catalyzes electron transfer from NADH through the respiratory chain, using ubiquinone as an electron acceptor. Essential for the catalytic activity and assembly of complex I.</text>
</comment>
<proteinExistence type="inferred from homology"/>